<feature type="transmembrane region" description="Helical" evidence="7">
    <location>
        <begin position="370"/>
        <end position="403"/>
    </location>
</feature>
<reference evidence="9 10" key="1">
    <citation type="submission" date="2016-09" db="EMBL/GenBank/DDBJ databases">
        <authorList>
            <person name="Capua I."/>
            <person name="De Benedictis P."/>
            <person name="Joannis T."/>
            <person name="Lombin L.H."/>
            <person name="Cattoli G."/>
        </authorList>
    </citation>
    <scope>NUCLEOTIDE SEQUENCE [LARGE SCALE GENOMIC DNA]</scope>
    <source>
        <strain evidence="9 10">ISLP-3</strain>
    </source>
</reference>
<dbReference type="AlphaFoldDB" id="A0A1G6U924"/>
<dbReference type="Gene3D" id="3.30.70.1450">
    <property type="entry name" value="Regulator of K+ conductance, C-terminal domain"/>
    <property type="match status" value="1"/>
</dbReference>
<keyword evidence="6 7" id="KW-0472">Membrane</keyword>
<keyword evidence="4" id="KW-0677">Repeat</keyword>
<evidence type="ECO:0000256" key="6">
    <source>
        <dbReference type="ARBA" id="ARBA00023136"/>
    </source>
</evidence>
<gene>
    <name evidence="9" type="ORF">SAMN05216410_3205</name>
</gene>
<organism evidence="9 10">
    <name type="scientific">Sanguibacter gelidistatuariae</name>
    <dbReference type="NCBI Taxonomy" id="1814289"/>
    <lineage>
        <taxon>Bacteria</taxon>
        <taxon>Bacillati</taxon>
        <taxon>Actinomycetota</taxon>
        <taxon>Actinomycetes</taxon>
        <taxon>Micrococcales</taxon>
        <taxon>Sanguibacteraceae</taxon>
        <taxon>Sanguibacter</taxon>
    </lineage>
</organism>
<proteinExistence type="predicted"/>
<evidence type="ECO:0000256" key="4">
    <source>
        <dbReference type="ARBA" id="ARBA00022737"/>
    </source>
</evidence>
<keyword evidence="3 7" id="KW-0812">Transmembrane</keyword>
<evidence type="ECO:0000256" key="7">
    <source>
        <dbReference type="SAM" id="Phobius"/>
    </source>
</evidence>
<dbReference type="SUPFAM" id="SSF116726">
    <property type="entry name" value="TrkA C-terminal domain-like"/>
    <property type="match status" value="1"/>
</dbReference>
<dbReference type="OrthoDB" id="9809303at2"/>
<feature type="transmembrane region" description="Helical" evidence="7">
    <location>
        <begin position="450"/>
        <end position="470"/>
    </location>
</feature>
<feature type="transmembrane region" description="Helical" evidence="7">
    <location>
        <begin position="280"/>
        <end position="297"/>
    </location>
</feature>
<feature type="transmembrane region" description="Helical" evidence="7">
    <location>
        <begin position="89"/>
        <end position="108"/>
    </location>
</feature>
<sequence>MFSGFGDPVIVFIAALFVVSDGLDASGVTAWAGQHLVEKAGDSRRKLVVLIMGLVALVTALISVNGAVAALLPMVVVTAVRLKLSPSRFLIPLAFGAHAGSLLVMTGTPVNVLVSEMAVSVGERSFGFFEFALVGIPLVVGTILIVVFFGPRLLPERVADSIPRDLSQHARTLELQYSLPKDIDLISREAGATEVVVAPRSDLIGQSVFPGMVTESGDLVIAAIQRAGEDRGRTVLVAGDTLLLRGSWDALDINTIDSDVIVVDAPQKIRRQAVPMGPKAKAALAIVLGMVVLLATGLVPASVAALLAACAMVLLRVLTVSEAHRSVSWTTLLLVGGMIPLSVAIEVTGVADAIATGLIDVIGAERPHLLVLGIAVVTVVLGQLISNMATALIIAPIAIAVAVDAGISPLPLLMAVTVAAAASFLTPVATPANTMVMGPGGYRFSDYWKLGLPLAVFFVAVATLLVPLIWRF</sequence>
<dbReference type="GO" id="GO:0005886">
    <property type="term" value="C:plasma membrane"/>
    <property type="evidence" value="ECO:0007669"/>
    <property type="project" value="TreeGrafter"/>
</dbReference>
<dbReference type="InterPro" id="IPR051679">
    <property type="entry name" value="DASS-Related_Transporters"/>
</dbReference>
<dbReference type="PANTHER" id="PTHR43652:SF1">
    <property type="entry name" value="RESPONSE REGULATOR"/>
    <property type="match status" value="1"/>
</dbReference>
<name>A0A1G6U924_9MICO</name>
<comment type="subcellular location">
    <subcellularLocation>
        <location evidence="1">Membrane</location>
        <topology evidence="1">Multi-pass membrane protein</topology>
    </subcellularLocation>
</comment>
<dbReference type="EMBL" id="FMYH01000007">
    <property type="protein sequence ID" value="SDD37781.1"/>
    <property type="molecule type" value="Genomic_DNA"/>
</dbReference>
<keyword evidence="5 7" id="KW-1133">Transmembrane helix</keyword>
<dbReference type="STRING" id="1814289.SAMN05216410_3205"/>
<evidence type="ECO:0000256" key="1">
    <source>
        <dbReference type="ARBA" id="ARBA00004141"/>
    </source>
</evidence>
<dbReference type="InterPro" id="IPR036721">
    <property type="entry name" value="RCK_C_sf"/>
</dbReference>
<protein>
    <submittedName>
        <fullName evidence="9">Di-and tricarboxylate transporter</fullName>
    </submittedName>
</protein>
<dbReference type="GO" id="GO:0055085">
    <property type="term" value="P:transmembrane transport"/>
    <property type="evidence" value="ECO:0007669"/>
    <property type="project" value="InterPro"/>
</dbReference>
<evidence type="ECO:0000259" key="8">
    <source>
        <dbReference type="Pfam" id="PF03600"/>
    </source>
</evidence>
<dbReference type="RefSeq" id="WP_093185071.1">
    <property type="nucleotide sequence ID" value="NZ_FMYH01000007.1"/>
</dbReference>
<evidence type="ECO:0000256" key="3">
    <source>
        <dbReference type="ARBA" id="ARBA00022692"/>
    </source>
</evidence>
<feature type="transmembrane region" description="Helical" evidence="7">
    <location>
        <begin position="410"/>
        <end position="430"/>
    </location>
</feature>
<dbReference type="InterPro" id="IPR004680">
    <property type="entry name" value="Cit_transptr-like_dom"/>
</dbReference>
<feature type="domain" description="Citrate transporter-like" evidence="8">
    <location>
        <begin position="2"/>
        <end position="419"/>
    </location>
</feature>
<evidence type="ECO:0000256" key="2">
    <source>
        <dbReference type="ARBA" id="ARBA00022448"/>
    </source>
</evidence>
<dbReference type="Proteomes" id="UP000199039">
    <property type="component" value="Unassembled WGS sequence"/>
</dbReference>
<accession>A0A1G6U924</accession>
<keyword evidence="10" id="KW-1185">Reference proteome</keyword>
<keyword evidence="2" id="KW-0813">Transport</keyword>
<evidence type="ECO:0000256" key="5">
    <source>
        <dbReference type="ARBA" id="ARBA00022989"/>
    </source>
</evidence>
<evidence type="ECO:0000313" key="10">
    <source>
        <dbReference type="Proteomes" id="UP000199039"/>
    </source>
</evidence>
<feature type="transmembrane region" description="Helical" evidence="7">
    <location>
        <begin position="49"/>
        <end position="77"/>
    </location>
</feature>
<dbReference type="PANTHER" id="PTHR43652">
    <property type="entry name" value="BASIC AMINO ACID ANTIPORTER YFCC-RELATED"/>
    <property type="match status" value="1"/>
</dbReference>
<evidence type="ECO:0000313" key="9">
    <source>
        <dbReference type="EMBL" id="SDD37781.1"/>
    </source>
</evidence>
<dbReference type="Pfam" id="PF03600">
    <property type="entry name" value="CitMHS"/>
    <property type="match status" value="1"/>
</dbReference>
<feature type="transmembrane region" description="Helical" evidence="7">
    <location>
        <begin position="128"/>
        <end position="149"/>
    </location>
</feature>
<feature type="transmembrane region" description="Helical" evidence="7">
    <location>
        <begin position="332"/>
        <end position="358"/>
    </location>
</feature>
<dbReference type="GO" id="GO:0006813">
    <property type="term" value="P:potassium ion transport"/>
    <property type="evidence" value="ECO:0007669"/>
    <property type="project" value="InterPro"/>
</dbReference>